<dbReference type="Gene3D" id="3.40.50.150">
    <property type="entry name" value="Vaccinia Virus protein VP39"/>
    <property type="match status" value="1"/>
</dbReference>
<dbReference type="Gene3D" id="1.10.155.10">
    <property type="entry name" value="Chemotaxis receptor methyltransferase CheR, N-terminal domain"/>
    <property type="match status" value="1"/>
</dbReference>
<feature type="coiled-coil region" evidence="7">
    <location>
        <begin position="861"/>
        <end position="888"/>
    </location>
</feature>
<evidence type="ECO:0000256" key="8">
    <source>
        <dbReference type="SAM" id="MobiDB-lite"/>
    </source>
</evidence>
<accession>A0A2R4XKT3</accession>
<evidence type="ECO:0000256" key="1">
    <source>
        <dbReference type="ARBA" id="ARBA00001541"/>
    </source>
</evidence>
<evidence type="ECO:0000259" key="10">
    <source>
        <dbReference type="PROSITE" id="PS50123"/>
    </source>
</evidence>
<dbReference type="InterPro" id="IPR000673">
    <property type="entry name" value="Sig_transdc_resp-reg_Me-estase"/>
</dbReference>
<dbReference type="CDD" id="cd16434">
    <property type="entry name" value="CheB-CheR_fusion"/>
    <property type="match status" value="1"/>
</dbReference>
<dbReference type="Pfam" id="PF01739">
    <property type="entry name" value="CheR"/>
    <property type="match status" value="1"/>
</dbReference>
<dbReference type="Proteomes" id="UP000244571">
    <property type="component" value="Chromosome"/>
</dbReference>
<dbReference type="GO" id="GO:0005737">
    <property type="term" value="C:cytoplasm"/>
    <property type="evidence" value="ECO:0007669"/>
    <property type="project" value="InterPro"/>
</dbReference>
<organism evidence="11 12">
    <name type="scientific">Orrella marina</name>
    <dbReference type="NCBI Taxonomy" id="2163011"/>
    <lineage>
        <taxon>Bacteria</taxon>
        <taxon>Pseudomonadati</taxon>
        <taxon>Pseudomonadota</taxon>
        <taxon>Betaproteobacteria</taxon>
        <taxon>Burkholderiales</taxon>
        <taxon>Alcaligenaceae</taxon>
        <taxon>Orrella</taxon>
    </lineage>
</organism>
<dbReference type="PROSITE" id="PS50123">
    <property type="entry name" value="CHER"/>
    <property type="match status" value="1"/>
</dbReference>
<dbReference type="InterPro" id="IPR022641">
    <property type="entry name" value="CheR_N"/>
</dbReference>
<evidence type="ECO:0000313" key="12">
    <source>
        <dbReference type="Proteomes" id="UP000244571"/>
    </source>
</evidence>
<feature type="active site" evidence="6">
    <location>
        <position position="63"/>
    </location>
</feature>
<feature type="domain" description="CheR-type methyltransferase" evidence="10">
    <location>
        <begin position="226"/>
        <end position="493"/>
    </location>
</feature>
<dbReference type="OrthoDB" id="9816309at2"/>
<dbReference type="EMBL" id="CP028901">
    <property type="protein sequence ID" value="AWB34410.1"/>
    <property type="molecule type" value="Genomic_DNA"/>
</dbReference>
<dbReference type="SMART" id="SM00091">
    <property type="entry name" value="PAS"/>
    <property type="match status" value="2"/>
</dbReference>
<dbReference type="InterPro" id="IPR029063">
    <property type="entry name" value="SAM-dependent_MTases_sf"/>
</dbReference>
<keyword evidence="6" id="KW-0378">Hydrolase</keyword>
<feature type="coiled-coil region" evidence="7">
    <location>
        <begin position="672"/>
        <end position="759"/>
    </location>
</feature>
<dbReference type="GO" id="GO:0008983">
    <property type="term" value="F:protein-glutamate O-methyltransferase activity"/>
    <property type="evidence" value="ECO:0007669"/>
    <property type="project" value="UniProtKB-EC"/>
</dbReference>
<feature type="compositionally biased region" description="Polar residues" evidence="8">
    <location>
        <begin position="1"/>
        <end position="11"/>
    </location>
</feature>
<dbReference type="RefSeq" id="WP_108621826.1">
    <property type="nucleotide sequence ID" value="NZ_CP028901.1"/>
</dbReference>
<dbReference type="Pfam" id="PF01339">
    <property type="entry name" value="CheB_methylest"/>
    <property type="match status" value="1"/>
</dbReference>
<evidence type="ECO:0000256" key="6">
    <source>
        <dbReference type="PROSITE-ProRule" id="PRU00050"/>
    </source>
</evidence>
<dbReference type="AlphaFoldDB" id="A0A2R4XKT3"/>
<dbReference type="GO" id="GO:0000156">
    <property type="term" value="F:phosphorelay response regulator activity"/>
    <property type="evidence" value="ECO:0007669"/>
    <property type="project" value="InterPro"/>
</dbReference>
<dbReference type="InterPro" id="IPR022642">
    <property type="entry name" value="CheR_C"/>
</dbReference>
<name>A0A2R4XKT3_9BURK</name>
<dbReference type="PROSITE" id="PS50122">
    <property type="entry name" value="CHEB"/>
    <property type="match status" value="1"/>
</dbReference>
<dbReference type="Pfam" id="PF13188">
    <property type="entry name" value="PAS_8"/>
    <property type="match status" value="1"/>
</dbReference>
<reference evidence="11 12" key="1">
    <citation type="submission" date="2018-04" db="EMBL/GenBank/DDBJ databases">
        <title>Bordetella sp. HZ20 isolated from seawater.</title>
        <authorList>
            <person name="Sun C."/>
        </authorList>
    </citation>
    <scope>NUCLEOTIDE SEQUENCE [LARGE SCALE GENOMIC DNA]</scope>
    <source>
        <strain evidence="11 12">HZ20</strain>
    </source>
</reference>
<feature type="active site" evidence="6">
    <location>
        <position position="36"/>
    </location>
</feature>
<dbReference type="SUPFAM" id="SSF53335">
    <property type="entry name" value="S-adenosyl-L-methionine-dependent methyltransferases"/>
    <property type="match status" value="1"/>
</dbReference>
<dbReference type="InterPro" id="IPR050903">
    <property type="entry name" value="Bact_Chemotaxis_MeTrfase"/>
</dbReference>
<keyword evidence="5" id="KW-0949">S-adenosyl-L-methionine</keyword>
<dbReference type="Gene3D" id="3.30.450.20">
    <property type="entry name" value="PAS domain"/>
    <property type="match status" value="2"/>
</dbReference>
<dbReference type="PRINTS" id="PR00996">
    <property type="entry name" value="CHERMTFRASE"/>
</dbReference>
<proteinExistence type="predicted"/>
<dbReference type="InterPro" id="IPR000780">
    <property type="entry name" value="CheR_MeTrfase"/>
</dbReference>
<dbReference type="Gene3D" id="3.40.50.180">
    <property type="entry name" value="Methylesterase CheB, C-terminal domain"/>
    <property type="match status" value="1"/>
</dbReference>
<feature type="active site" evidence="6">
    <location>
        <position position="154"/>
    </location>
</feature>
<evidence type="ECO:0000259" key="9">
    <source>
        <dbReference type="PROSITE" id="PS50122"/>
    </source>
</evidence>
<feature type="domain" description="CheB-type methylesterase" evidence="9">
    <location>
        <begin position="24"/>
        <end position="212"/>
    </location>
</feature>
<keyword evidence="7" id="KW-0175">Coiled coil</keyword>
<sequence length="998" mass="110604">MNSMSPGPNLQTDRKPDQTANAPPVRPEYLIAIGASAGGLDALEKLVAGLAIDSGAAFVIIQHLSPDYKSMMDTLLSRHTRMSVVVVHDNMPLLPNRIHLIPPGSLMHVDDDRLRLTPKEPRVNTLPVDVFFQSAARTWGNRCVGVILSGTGSDGTRGILTINELGGFSIAQEPSDAAFDGMPRSAISTGLVDEVLPVESIPARLMAHVLRGAFESVGAATRSDAPVTSDKSTSEGALAGILHLLHQLTGVDFREYKPATVVRRIERRMTVRQVSDVHDYLELLKDDRTEAQTLGHEILIPVTSFFRDVDAFDILESQIIAPLVANRQSGQPIRVWCAGVSTGEEAYSIALLFLEAFEKQKRWPSLKIFATDVNQINVENAASGSYPESIEAEISPERLSRFFQKRGHRYVVKSELRQTVVFARHNLLVDPPFTRMDLVVCRNTLIYFKPQAQSSALRRLHYALTQDAHLFLGPSESLAELSTDFKILSARFKLWQVVRTATSPLDLHRQSGPQVRTGVQPPRLMQPRPARLSKSAIDIGFESLLKSFGPPPSVLVNAAHELVHVYGDVSPFLRIRDGQVSLDISRMLLEPLIPIVSALFFKCARESDAISSDVIRLHGPLAKEQPPHPAPELVRLTAIPAGDLDGINYMLLVFETIDTSDTDQNRLSVDVSQETADRIQALEHELAMTRENLQATIEELETANEELQATNEEMMASNEELQSSNEELQSVNEELNTVNAEYQEKIEILNRINADLDNLTKVVATSTLFVDETLALVRFSEEAASIFRLRETDLGRPLGDLNHSLDYSELMQDLSRTLETGAMLEKRVSSTLDSRHFVIRMLPYNIPSTAARGLVISLVEITELHQAVERLQNVVDALAESVAVLDENGNIVMVNDAWIRFGQANGNDTLMRSGPGDNYLEACQDAAKTDTAARQAYDGIRKVLTGQAEHFQMTYPCHSPETRRWFIMYANRLHSDQSGAVISHIDITGAYQQKQPDL</sequence>
<dbReference type="PANTHER" id="PTHR24422:SF27">
    <property type="entry name" value="PROTEIN-GLUTAMATE O-METHYLTRANSFERASE"/>
    <property type="match status" value="1"/>
</dbReference>
<gene>
    <name evidence="11" type="ORF">DBV39_12630</name>
</gene>
<keyword evidence="6" id="KW-0145">Chemotaxis</keyword>
<dbReference type="Pfam" id="PF03705">
    <property type="entry name" value="CheR_N"/>
    <property type="match status" value="1"/>
</dbReference>
<protein>
    <recommendedName>
        <fullName evidence="2">protein-glutamate O-methyltransferase</fullName>
        <ecNumber evidence="2">2.1.1.80</ecNumber>
    </recommendedName>
</protein>
<dbReference type="Pfam" id="PF13596">
    <property type="entry name" value="PAS_10"/>
    <property type="match status" value="1"/>
</dbReference>
<keyword evidence="12" id="KW-1185">Reference proteome</keyword>
<dbReference type="SUPFAM" id="SSF47757">
    <property type="entry name" value="Chemotaxis receptor methyltransferase CheR, N-terminal domain"/>
    <property type="match status" value="1"/>
</dbReference>
<evidence type="ECO:0000256" key="7">
    <source>
        <dbReference type="SAM" id="Coils"/>
    </source>
</evidence>
<dbReference type="PANTHER" id="PTHR24422">
    <property type="entry name" value="CHEMOTAXIS PROTEIN METHYLTRANSFERASE"/>
    <property type="match status" value="1"/>
</dbReference>
<dbReference type="SMART" id="SM00138">
    <property type="entry name" value="MeTrc"/>
    <property type="match status" value="1"/>
</dbReference>
<evidence type="ECO:0000256" key="5">
    <source>
        <dbReference type="ARBA" id="ARBA00022691"/>
    </source>
</evidence>
<dbReference type="SUPFAM" id="SSF55785">
    <property type="entry name" value="PYP-like sensor domain (PAS domain)"/>
    <property type="match status" value="2"/>
</dbReference>
<dbReference type="InterPro" id="IPR035965">
    <property type="entry name" value="PAS-like_dom_sf"/>
</dbReference>
<comment type="catalytic activity">
    <reaction evidence="1">
        <text>L-glutamyl-[protein] + S-adenosyl-L-methionine = [protein]-L-glutamate 5-O-methyl ester + S-adenosyl-L-homocysteine</text>
        <dbReference type="Rhea" id="RHEA:24452"/>
        <dbReference type="Rhea" id="RHEA-COMP:10208"/>
        <dbReference type="Rhea" id="RHEA-COMP:10311"/>
        <dbReference type="ChEBI" id="CHEBI:29973"/>
        <dbReference type="ChEBI" id="CHEBI:57856"/>
        <dbReference type="ChEBI" id="CHEBI:59789"/>
        <dbReference type="ChEBI" id="CHEBI:82795"/>
        <dbReference type="EC" id="2.1.1.80"/>
    </reaction>
</comment>
<dbReference type="GO" id="GO:0032259">
    <property type="term" value="P:methylation"/>
    <property type="evidence" value="ECO:0007669"/>
    <property type="project" value="UniProtKB-KW"/>
</dbReference>
<dbReference type="GO" id="GO:0008984">
    <property type="term" value="F:protein-glutamate methylesterase activity"/>
    <property type="evidence" value="ECO:0007669"/>
    <property type="project" value="InterPro"/>
</dbReference>
<dbReference type="SUPFAM" id="SSF52738">
    <property type="entry name" value="Methylesterase CheB, C-terminal domain"/>
    <property type="match status" value="1"/>
</dbReference>
<dbReference type="EC" id="2.1.1.80" evidence="2"/>
<dbReference type="InterPro" id="IPR000014">
    <property type="entry name" value="PAS"/>
</dbReference>
<evidence type="ECO:0000256" key="3">
    <source>
        <dbReference type="ARBA" id="ARBA00022603"/>
    </source>
</evidence>
<evidence type="ECO:0000313" key="11">
    <source>
        <dbReference type="EMBL" id="AWB34410.1"/>
    </source>
</evidence>
<dbReference type="KEGG" id="boz:DBV39_12630"/>
<evidence type="ECO:0000256" key="2">
    <source>
        <dbReference type="ARBA" id="ARBA00012534"/>
    </source>
</evidence>
<dbReference type="InterPro" id="IPR035909">
    <property type="entry name" value="CheB_C"/>
</dbReference>
<evidence type="ECO:0000256" key="4">
    <source>
        <dbReference type="ARBA" id="ARBA00022679"/>
    </source>
</evidence>
<feature type="region of interest" description="Disordered" evidence="8">
    <location>
        <begin position="1"/>
        <end position="23"/>
    </location>
</feature>
<dbReference type="InterPro" id="IPR036804">
    <property type="entry name" value="CheR_N_sf"/>
</dbReference>
<keyword evidence="3" id="KW-0489">Methyltransferase</keyword>
<dbReference type="GO" id="GO:0006935">
    <property type="term" value="P:chemotaxis"/>
    <property type="evidence" value="ECO:0007669"/>
    <property type="project" value="UniProtKB-UniRule"/>
</dbReference>
<keyword evidence="4" id="KW-0808">Transferase</keyword>